<reference evidence="8 9" key="1">
    <citation type="submission" date="2017-09" db="EMBL/GenBank/DDBJ databases">
        <title>Depth-based differentiation of microbial function through sediment-hosted aquifers and enrichment of novel symbionts in the deep terrestrial subsurface.</title>
        <authorList>
            <person name="Probst A.J."/>
            <person name="Ladd B."/>
            <person name="Jarett J.K."/>
            <person name="Geller-Mcgrath D.E."/>
            <person name="Sieber C.M."/>
            <person name="Emerson J.B."/>
            <person name="Anantharaman K."/>
            <person name="Thomas B.C."/>
            <person name="Malmstrom R."/>
            <person name="Stieglmeier M."/>
            <person name="Klingl A."/>
            <person name="Woyke T."/>
            <person name="Ryan C.M."/>
            <person name="Banfield J.F."/>
        </authorList>
    </citation>
    <scope>NUCLEOTIDE SEQUENCE [LARGE SCALE GENOMIC DNA]</scope>
    <source>
        <strain evidence="8">CG11_big_fil_rev_8_21_14_0_20_42_13</strain>
    </source>
</reference>
<dbReference type="InterPro" id="IPR013762">
    <property type="entry name" value="Integrase-like_cat_sf"/>
</dbReference>
<evidence type="ECO:0000259" key="7">
    <source>
        <dbReference type="PROSITE" id="PS51900"/>
    </source>
</evidence>
<dbReference type="InterPro" id="IPR010998">
    <property type="entry name" value="Integrase_recombinase_N"/>
</dbReference>
<dbReference type="Gene3D" id="1.10.443.10">
    <property type="entry name" value="Intergrase catalytic core"/>
    <property type="match status" value="1"/>
</dbReference>
<dbReference type="InterPro" id="IPR002104">
    <property type="entry name" value="Integrase_catalytic"/>
</dbReference>
<evidence type="ECO:0000313" key="8">
    <source>
        <dbReference type="EMBL" id="PIQ88297.1"/>
    </source>
</evidence>
<feature type="domain" description="Tyr recombinase" evidence="6">
    <location>
        <begin position="207"/>
        <end position="420"/>
    </location>
</feature>
<evidence type="ECO:0000259" key="6">
    <source>
        <dbReference type="PROSITE" id="PS51898"/>
    </source>
</evidence>
<proteinExistence type="inferred from homology"/>
<dbReference type="GO" id="GO:0015074">
    <property type="term" value="P:DNA integration"/>
    <property type="evidence" value="ECO:0007669"/>
    <property type="project" value="UniProtKB-KW"/>
</dbReference>
<evidence type="ECO:0000256" key="1">
    <source>
        <dbReference type="ARBA" id="ARBA00008857"/>
    </source>
</evidence>
<evidence type="ECO:0000313" key="9">
    <source>
        <dbReference type="Proteomes" id="UP000229641"/>
    </source>
</evidence>
<gene>
    <name evidence="8" type="ORF">COV72_09090</name>
</gene>
<name>A0A2H0LVC5_9BACT</name>
<dbReference type="AlphaFoldDB" id="A0A2H0LVC5"/>
<keyword evidence="3 5" id="KW-0238">DNA-binding</keyword>
<dbReference type="SUPFAM" id="SSF56349">
    <property type="entry name" value="DNA breaking-rejoining enzymes"/>
    <property type="match status" value="1"/>
</dbReference>
<dbReference type="PANTHER" id="PTHR30349:SF64">
    <property type="entry name" value="PROPHAGE INTEGRASE INTD-RELATED"/>
    <property type="match status" value="1"/>
</dbReference>
<dbReference type="PROSITE" id="PS51898">
    <property type="entry name" value="TYR_RECOMBINASE"/>
    <property type="match status" value="1"/>
</dbReference>
<feature type="domain" description="Core-binding (CB)" evidence="7">
    <location>
        <begin position="101"/>
        <end position="189"/>
    </location>
</feature>
<dbReference type="PROSITE" id="PS51900">
    <property type="entry name" value="CB"/>
    <property type="match status" value="1"/>
</dbReference>
<accession>A0A2H0LVC5</accession>
<evidence type="ECO:0000256" key="4">
    <source>
        <dbReference type="ARBA" id="ARBA00023172"/>
    </source>
</evidence>
<keyword evidence="4" id="KW-0233">DNA recombination</keyword>
<dbReference type="NCBIfam" id="TIGR02249">
    <property type="entry name" value="integrase_gron"/>
    <property type="match status" value="1"/>
</dbReference>
<dbReference type="InterPro" id="IPR044068">
    <property type="entry name" value="CB"/>
</dbReference>
<sequence>MFGGVLPEFQEFLLSRKLAPEKSVSYYARWVSKFLDFSNNNSNEKQDLAAKKFITYLKQSVFADWQVKQAEQALELYTKQFLPKNAGVGGSSFLSAEGSRLEIADIINKAKEAMRLKHYSYATERSYIGWVKRFYAYLKEAAKNGAGGNRLCSEEVRNFLSYLAVEKRVSSSTQNQAFNALLFLFREVLKIELKDLDNTVRAKRGQKVPTVLTVEEVKSLFGQAQGKARIIIQLLYGSGLRLMELARLRAQDIDFNSSTIFVRGAKQDKDRTTILPDKIKGDLRLHLDKVKELHIKDLEAGYGEVYLPGALSRKYPNAAKEWRWQYVFPSANLSVDPRGGKVRRHHISGKTIQQAVKKAADGAGIVKRVSVHTLRHSFATHLLMNGVNIREVQELLGHKSVETTMIYTHVLRDMSNAPKSPLDSLYSNKSIV</sequence>
<evidence type="ECO:0000256" key="2">
    <source>
        <dbReference type="ARBA" id="ARBA00022908"/>
    </source>
</evidence>
<dbReference type="InterPro" id="IPR050090">
    <property type="entry name" value="Tyrosine_recombinase_XerCD"/>
</dbReference>
<evidence type="ECO:0000256" key="3">
    <source>
        <dbReference type="ARBA" id="ARBA00023125"/>
    </source>
</evidence>
<dbReference type="InterPro" id="IPR011010">
    <property type="entry name" value="DNA_brk_join_enz"/>
</dbReference>
<dbReference type="Pfam" id="PF13495">
    <property type="entry name" value="Phage_int_SAM_4"/>
    <property type="match status" value="1"/>
</dbReference>
<dbReference type="InterPro" id="IPR004107">
    <property type="entry name" value="Integrase_SAM-like_N"/>
</dbReference>
<keyword evidence="2" id="KW-0229">DNA integration</keyword>
<evidence type="ECO:0000256" key="5">
    <source>
        <dbReference type="PROSITE-ProRule" id="PRU01248"/>
    </source>
</evidence>
<dbReference type="PANTHER" id="PTHR30349">
    <property type="entry name" value="PHAGE INTEGRASE-RELATED"/>
    <property type="match status" value="1"/>
</dbReference>
<dbReference type="GO" id="GO:0003677">
    <property type="term" value="F:DNA binding"/>
    <property type="evidence" value="ECO:0007669"/>
    <property type="project" value="UniProtKB-UniRule"/>
</dbReference>
<dbReference type="Proteomes" id="UP000229641">
    <property type="component" value="Unassembled WGS sequence"/>
</dbReference>
<protein>
    <submittedName>
        <fullName evidence="8">Integrase</fullName>
    </submittedName>
</protein>
<organism evidence="8 9">
    <name type="scientific">Candidatus Ghiorseimicrobium undicola</name>
    <dbReference type="NCBI Taxonomy" id="1974746"/>
    <lineage>
        <taxon>Bacteria</taxon>
        <taxon>Pseudomonadati</taxon>
        <taxon>Candidatus Omnitrophota</taxon>
        <taxon>Candidatus Ghiorseimicrobium</taxon>
    </lineage>
</organism>
<dbReference type="Pfam" id="PF00589">
    <property type="entry name" value="Phage_integrase"/>
    <property type="match status" value="1"/>
</dbReference>
<comment type="caution">
    <text evidence="8">The sequence shown here is derived from an EMBL/GenBank/DDBJ whole genome shotgun (WGS) entry which is preliminary data.</text>
</comment>
<comment type="similarity">
    <text evidence="1">Belongs to the 'phage' integrase family.</text>
</comment>
<dbReference type="EMBL" id="PCWA01000111">
    <property type="protein sequence ID" value="PIQ88297.1"/>
    <property type="molecule type" value="Genomic_DNA"/>
</dbReference>
<dbReference type="Gene3D" id="1.10.150.130">
    <property type="match status" value="2"/>
</dbReference>
<dbReference type="InterPro" id="IPR011946">
    <property type="entry name" value="Integrase_integron-type"/>
</dbReference>
<dbReference type="GO" id="GO:0006310">
    <property type="term" value="P:DNA recombination"/>
    <property type="evidence" value="ECO:0007669"/>
    <property type="project" value="UniProtKB-KW"/>
</dbReference>